<sequence length="263" mass="28438">MSKFLLSLLFVASLGYCRNCVAQQPASSLPVYDAVVIKLNHGLSRGTRVDRDDAWFRATNVPLKHLLVNAYGIREGLISGLPAWADSLRFDVYAKVTDPDMKALSSLSREQQQAMLAAILVDRFHLKIHTEPKTLPVYELVVAKNGPKLKASAVAPDAADSGNMNVHNTDMTATGVTLSDLAGNLSFPLDRTVIDKTGLPGRYDFHLQWTADNVANGAADNGAADAPPNLFTAIQEQLGLKLQPGKGPVDTLVIDHVEQPTEN</sequence>
<evidence type="ECO:0000256" key="1">
    <source>
        <dbReference type="SAM" id="SignalP"/>
    </source>
</evidence>
<evidence type="ECO:0000313" key="2">
    <source>
        <dbReference type="EMBL" id="MBB5066303.1"/>
    </source>
</evidence>
<feature type="chain" id="PRO_5030781292" evidence="1">
    <location>
        <begin position="23"/>
        <end position="263"/>
    </location>
</feature>
<dbReference type="NCBIfam" id="TIGR03435">
    <property type="entry name" value="Soli_TIGR03435"/>
    <property type="match status" value="1"/>
</dbReference>
<feature type="signal peptide" evidence="1">
    <location>
        <begin position="1"/>
        <end position="22"/>
    </location>
</feature>
<evidence type="ECO:0000313" key="3">
    <source>
        <dbReference type="Proteomes" id="UP000584867"/>
    </source>
</evidence>
<dbReference type="RefSeq" id="WP_184259690.1">
    <property type="nucleotide sequence ID" value="NZ_JACHIO010000026.1"/>
</dbReference>
<proteinExistence type="predicted"/>
<dbReference type="EMBL" id="JACHIO010000026">
    <property type="protein sequence ID" value="MBB5066303.1"/>
    <property type="molecule type" value="Genomic_DNA"/>
</dbReference>
<organism evidence="2 3">
    <name type="scientific">Granulicella mallensis</name>
    <dbReference type="NCBI Taxonomy" id="940614"/>
    <lineage>
        <taxon>Bacteria</taxon>
        <taxon>Pseudomonadati</taxon>
        <taxon>Acidobacteriota</taxon>
        <taxon>Terriglobia</taxon>
        <taxon>Terriglobales</taxon>
        <taxon>Acidobacteriaceae</taxon>
        <taxon>Granulicella</taxon>
    </lineage>
</organism>
<dbReference type="InterPro" id="IPR017801">
    <property type="entry name" value="DUF3738"/>
</dbReference>
<reference evidence="2 3" key="1">
    <citation type="submission" date="2020-08" db="EMBL/GenBank/DDBJ databases">
        <title>Genomic Encyclopedia of Type Strains, Phase IV (KMG-V): Genome sequencing to study the core and pangenomes of soil and plant-associated prokaryotes.</title>
        <authorList>
            <person name="Whitman W."/>
        </authorList>
    </citation>
    <scope>NUCLEOTIDE SEQUENCE [LARGE SCALE GENOMIC DNA]</scope>
    <source>
        <strain evidence="2 3">X5P3</strain>
    </source>
</reference>
<gene>
    <name evidence="2" type="ORF">HDF15_004680</name>
</gene>
<dbReference type="Proteomes" id="UP000584867">
    <property type="component" value="Unassembled WGS sequence"/>
</dbReference>
<accession>A0A7W8EB40</accession>
<dbReference type="Pfam" id="PF12543">
    <property type="entry name" value="DUF3738"/>
    <property type="match status" value="1"/>
</dbReference>
<protein>
    <submittedName>
        <fullName evidence="2">Uncharacterized protein (TIGR03435 family)</fullName>
    </submittedName>
</protein>
<dbReference type="AlphaFoldDB" id="A0A7W8EB40"/>
<keyword evidence="1" id="KW-0732">Signal</keyword>
<comment type="caution">
    <text evidence="2">The sequence shown here is derived from an EMBL/GenBank/DDBJ whole genome shotgun (WGS) entry which is preliminary data.</text>
</comment>
<name>A0A7W8EB40_9BACT</name>